<dbReference type="RefSeq" id="WP_281801229.1">
    <property type="nucleotide sequence ID" value="NZ_BSEC01000001.1"/>
</dbReference>
<dbReference type="Proteomes" id="UP001144323">
    <property type="component" value="Unassembled WGS sequence"/>
</dbReference>
<accession>A0A9W6GSR0</accession>
<keyword evidence="2" id="KW-1185">Reference proteome</keyword>
<comment type="caution">
    <text evidence="1">The sequence shown here is derived from an EMBL/GenBank/DDBJ whole genome shotgun (WGS) entry which is preliminary data.</text>
</comment>
<name>A0A9W6GSR0_9HYPH</name>
<organism evidence="1 2">
    <name type="scientific">Methylocystis echinoides</name>
    <dbReference type="NCBI Taxonomy" id="29468"/>
    <lineage>
        <taxon>Bacteria</taxon>
        <taxon>Pseudomonadati</taxon>
        <taxon>Pseudomonadota</taxon>
        <taxon>Alphaproteobacteria</taxon>
        <taxon>Hyphomicrobiales</taxon>
        <taxon>Methylocystaceae</taxon>
        <taxon>Methylocystis</taxon>
    </lineage>
</organism>
<evidence type="ECO:0000313" key="1">
    <source>
        <dbReference type="EMBL" id="GLI92176.1"/>
    </source>
</evidence>
<protein>
    <submittedName>
        <fullName evidence="1">Uncharacterized protein</fullName>
    </submittedName>
</protein>
<reference evidence="1" key="1">
    <citation type="journal article" date="2023" name="Int. J. Syst. Evol. Microbiol.">
        <title>Methylocystis iwaonis sp. nov., a type II methane-oxidizing bacterium from surface soil of a rice paddy field in Japan, and emended description of the genus Methylocystis (ex Whittenbury et al. 1970) Bowman et al. 1993.</title>
        <authorList>
            <person name="Kaise H."/>
            <person name="Sawadogo J.B."/>
            <person name="Alam M.S."/>
            <person name="Ueno C."/>
            <person name="Dianou D."/>
            <person name="Shinjo R."/>
            <person name="Asakawa S."/>
        </authorList>
    </citation>
    <scope>NUCLEOTIDE SEQUENCE</scope>
    <source>
        <strain evidence="1">LMG27198</strain>
    </source>
</reference>
<evidence type="ECO:0000313" key="2">
    <source>
        <dbReference type="Proteomes" id="UP001144323"/>
    </source>
</evidence>
<sequence length="156" mass="16843">MTKLELYRGDVPVVVDGDAIIAIVSFVTASGEGQALLEKLKPFEAQLSVNDSFIAELKSALEKSNRPVAFDRQISLEQLFQAIAEIDAAKLDAELLAGIKRNKGVVEAGPDLVNAAKTFLHERLGAENELVAPMRKTKVAQVVASPPEATSCFPRR</sequence>
<gene>
    <name evidence="1" type="ORF">LMG27198_11680</name>
</gene>
<dbReference type="AlphaFoldDB" id="A0A9W6GSR0"/>
<proteinExistence type="predicted"/>
<dbReference type="EMBL" id="BSEC01000001">
    <property type="protein sequence ID" value="GLI92176.1"/>
    <property type="molecule type" value="Genomic_DNA"/>
</dbReference>